<dbReference type="AlphaFoldDB" id="A0A562UXU7"/>
<proteinExistence type="predicted"/>
<dbReference type="EMBL" id="VLLL01000007">
    <property type="protein sequence ID" value="TWJ10470.1"/>
    <property type="molecule type" value="Genomic_DNA"/>
</dbReference>
<evidence type="ECO:0000313" key="3">
    <source>
        <dbReference type="EMBL" id="TWJ10470.1"/>
    </source>
</evidence>
<reference evidence="3 4" key="1">
    <citation type="journal article" date="2013" name="Stand. Genomic Sci.">
        <title>Genomic Encyclopedia of Type Strains, Phase I: The one thousand microbial genomes (KMG-I) project.</title>
        <authorList>
            <person name="Kyrpides N.C."/>
            <person name="Woyke T."/>
            <person name="Eisen J.A."/>
            <person name="Garrity G."/>
            <person name="Lilburn T.G."/>
            <person name="Beck B.J."/>
            <person name="Whitman W.B."/>
            <person name="Hugenholtz P."/>
            <person name="Klenk H.P."/>
        </authorList>
    </citation>
    <scope>NUCLEOTIDE SEQUENCE [LARGE SCALE GENOMIC DNA]</scope>
    <source>
        <strain evidence="3 4">DSM 45044</strain>
    </source>
</reference>
<dbReference type="Gene3D" id="3.30.300.130">
    <property type="entry name" value="Fe-S cluster assembly (FSCA)"/>
    <property type="match status" value="1"/>
</dbReference>
<dbReference type="InterPro" id="IPR052339">
    <property type="entry name" value="Fe-S_Maturation_MIP18"/>
</dbReference>
<organism evidence="3 4">
    <name type="scientific">Stackebrandtia albiflava</name>
    <dbReference type="NCBI Taxonomy" id="406432"/>
    <lineage>
        <taxon>Bacteria</taxon>
        <taxon>Bacillati</taxon>
        <taxon>Actinomycetota</taxon>
        <taxon>Actinomycetes</taxon>
        <taxon>Glycomycetales</taxon>
        <taxon>Glycomycetaceae</taxon>
        <taxon>Stackebrandtia</taxon>
    </lineage>
</organism>
<feature type="domain" description="PaaD zinc beta ribbon" evidence="2">
    <location>
        <begin position="120"/>
        <end position="158"/>
    </location>
</feature>
<gene>
    <name evidence="3" type="ORF">LX16_3887</name>
</gene>
<protein>
    <submittedName>
        <fullName evidence="3">Ring-1,2-phenylacetyl-CoA epoxidase subunit PaaD</fullName>
    </submittedName>
</protein>
<evidence type="ECO:0000259" key="1">
    <source>
        <dbReference type="Pfam" id="PF01883"/>
    </source>
</evidence>
<dbReference type="InterPro" id="IPR034904">
    <property type="entry name" value="FSCA_dom_sf"/>
</dbReference>
<name>A0A562UXU7_9ACTN</name>
<dbReference type="SUPFAM" id="SSF117916">
    <property type="entry name" value="Fe-S cluster assembly (FSCA) domain-like"/>
    <property type="match status" value="1"/>
</dbReference>
<dbReference type="PANTHER" id="PTHR42831">
    <property type="entry name" value="FE-S PROTEIN MATURATION AUXILIARY FACTOR YITW"/>
    <property type="match status" value="1"/>
</dbReference>
<dbReference type="InterPro" id="IPR011883">
    <property type="entry name" value="PaaD-like"/>
</dbReference>
<dbReference type="InterPro" id="IPR002744">
    <property type="entry name" value="MIP18-like"/>
</dbReference>
<comment type="caution">
    <text evidence="3">The sequence shown here is derived from an EMBL/GenBank/DDBJ whole genome shotgun (WGS) entry which is preliminary data.</text>
</comment>
<evidence type="ECO:0000313" key="4">
    <source>
        <dbReference type="Proteomes" id="UP000321617"/>
    </source>
</evidence>
<feature type="domain" description="MIP18 family-like" evidence="1">
    <location>
        <begin position="11"/>
        <end position="66"/>
    </location>
</feature>
<keyword evidence="4" id="KW-1185">Reference proteome</keyword>
<dbReference type="Proteomes" id="UP000321617">
    <property type="component" value="Unassembled WGS sequence"/>
</dbReference>
<dbReference type="Pfam" id="PF23451">
    <property type="entry name" value="Zn_ribbon_PaaD"/>
    <property type="match status" value="1"/>
</dbReference>
<accession>A0A562UXU7</accession>
<sequence>MTADAFATAAAVTDPELPVVTIAELGILRDAHGDGTTATVTITPTYSGCPAMGTIRADIARALRAAGYTEVDIRTEYAPAWTTDWITPAGRRKLAAAGIAPPGAAPGGRTGLPLVGAPPPECPRCGSTEVAELSRFGPTACTSLWRCHTCLEPFEHVKPH</sequence>
<dbReference type="InterPro" id="IPR056572">
    <property type="entry name" value="Zn_ribbon_PaaD"/>
</dbReference>
<dbReference type="NCBIfam" id="TIGR02159">
    <property type="entry name" value="PA_CoA_Oxy4"/>
    <property type="match status" value="1"/>
</dbReference>
<dbReference type="RefSeq" id="WP_211354626.1">
    <property type="nucleotide sequence ID" value="NZ_BAABIJ010000003.1"/>
</dbReference>
<evidence type="ECO:0000259" key="2">
    <source>
        <dbReference type="Pfam" id="PF23451"/>
    </source>
</evidence>
<dbReference type="Pfam" id="PF01883">
    <property type="entry name" value="FeS_assembly_P"/>
    <property type="match status" value="1"/>
</dbReference>
<dbReference type="PANTHER" id="PTHR42831:SF3">
    <property type="entry name" value="1,2-PHENYLACETYL-COA EPOXIDASE, SUBUNIT D-RELATED"/>
    <property type="match status" value="1"/>
</dbReference>